<evidence type="ECO:0000259" key="1">
    <source>
        <dbReference type="PROSITE" id="PS50994"/>
    </source>
</evidence>
<evidence type="ECO:0000313" key="2">
    <source>
        <dbReference type="Proteomes" id="UP000515129"/>
    </source>
</evidence>
<proteinExistence type="predicted"/>
<dbReference type="PANTHER" id="PTHR46791">
    <property type="entry name" value="EXPRESSED PROTEIN"/>
    <property type="match status" value="1"/>
</dbReference>
<dbReference type="PANTHER" id="PTHR46791:SF4">
    <property type="match status" value="1"/>
</dbReference>
<dbReference type="InterPro" id="IPR058913">
    <property type="entry name" value="Integrase_dom_put"/>
</dbReference>
<dbReference type="InterPro" id="IPR036397">
    <property type="entry name" value="RNaseH_sf"/>
</dbReference>
<dbReference type="GO" id="GO:0015074">
    <property type="term" value="P:DNA integration"/>
    <property type="evidence" value="ECO:0007669"/>
    <property type="project" value="InterPro"/>
</dbReference>
<organism evidence="2 3">
    <name type="scientific">Carassius auratus</name>
    <name type="common">Goldfish</name>
    <dbReference type="NCBI Taxonomy" id="7957"/>
    <lineage>
        <taxon>Eukaryota</taxon>
        <taxon>Metazoa</taxon>
        <taxon>Chordata</taxon>
        <taxon>Craniata</taxon>
        <taxon>Vertebrata</taxon>
        <taxon>Euteleostomi</taxon>
        <taxon>Actinopterygii</taxon>
        <taxon>Neopterygii</taxon>
        <taxon>Teleostei</taxon>
        <taxon>Ostariophysi</taxon>
        <taxon>Cypriniformes</taxon>
        <taxon>Cyprinidae</taxon>
        <taxon>Cyprininae</taxon>
        <taxon>Carassius</taxon>
    </lineage>
</organism>
<dbReference type="InterPro" id="IPR012337">
    <property type="entry name" value="RNaseH-like_sf"/>
</dbReference>
<dbReference type="Proteomes" id="UP000515129">
    <property type="component" value="Unplaced"/>
</dbReference>
<dbReference type="Pfam" id="PF24764">
    <property type="entry name" value="rva_4"/>
    <property type="match status" value="1"/>
</dbReference>
<sequence>MHLLNGFTAQEIANLFVASERTIRRRMKQHPLRVSDLYSTISDAELDSTIEEIQRMYPNSGYRIIHGHQARGLHVQTSRVRESVRRVDPHGTLMRAMSMRTIRPRQYTVPFPNAMWHIDGNHKLIRWRLVIHGGIDGFSRLIVYLSVSPNNRASTVLSNFISAVNQYGIPSRVRSDKRGENIAVAEYMVAHRGENRNSHITARSEHNQRIERLWRDVYEHVLSMFYHIFYNMETEGVLNPDSEIDIFALHWSFLPQLERHLAFFKDAWNNHRIRTAGNQSPVQLWLRHSANNTDDTIQDENYGIDWDGPPSHDNDGVQIPEVALPRQLTEEELGSLPNPNVPFSEAIDTYYNTITKIHQLLDIL</sequence>
<reference evidence="3" key="1">
    <citation type="submission" date="2025-08" db="UniProtKB">
        <authorList>
            <consortium name="RefSeq"/>
        </authorList>
    </citation>
    <scope>IDENTIFICATION</scope>
    <source>
        <strain evidence="3">Wakin</strain>
        <tissue evidence="3">Muscle</tissue>
    </source>
</reference>
<dbReference type="SUPFAM" id="SSF53098">
    <property type="entry name" value="Ribonuclease H-like"/>
    <property type="match status" value="1"/>
</dbReference>
<evidence type="ECO:0000313" key="3">
    <source>
        <dbReference type="RefSeq" id="XP_026119145.1"/>
    </source>
</evidence>
<accession>A0A6P6PFB9</accession>
<dbReference type="Gene3D" id="3.30.420.10">
    <property type="entry name" value="Ribonuclease H-like superfamily/Ribonuclease H"/>
    <property type="match status" value="1"/>
</dbReference>
<dbReference type="KEGG" id="caua:113098332"/>
<dbReference type="GO" id="GO:0003676">
    <property type="term" value="F:nucleic acid binding"/>
    <property type="evidence" value="ECO:0007669"/>
    <property type="project" value="InterPro"/>
</dbReference>
<protein>
    <submittedName>
        <fullName evidence="3">Uncharacterized protein LOC113098332</fullName>
    </submittedName>
</protein>
<dbReference type="RefSeq" id="XP_026119145.1">
    <property type="nucleotide sequence ID" value="XM_026263360.1"/>
</dbReference>
<dbReference type="GeneID" id="113098332"/>
<gene>
    <name evidence="3" type="primary">LOC113098332</name>
</gene>
<feature type="domain" description="Integrase catalytic" evidence="1">
    <location>
        <begin position="106"/>
        <end position="289"/>
    </location>
</feature>
<dbReference type="OrthoDB" id="2686689at2759"/>
<keyword evidence="2" id="KW-1185">Reference proteome</keyword>
<name>A0A6P6PFB9_CARAU</name>
<dbReference type="PROSITE" id="PS50994">
    <property type="entry name" value="INTEGRASE"/>
    <property type="match status" value="1"/>
</dbReference>
<dbReference type="AlphaFoldDB" id="A0A6P6PFB9"/>
<dbReference type="InterPro" id="IPR001584">
    <property type="entry name" value="Integrase_cat-core"/>
</dbReference>